<dbReference type="Pfam" id="PF14905">
    <property type="entry name" value="OMP_b-brl_3"/>
    <property type="match status" value="1"/>
</dbReference>
<protein>
    <submittedName>
        <fullName evidence="7">TonB-dependent receptor</fullName>
    </submittedName>
</protein>
<evidence type="ECO:0000313" key="8">
    <source>
        <dbReference type="Proteomes" id="UP001162741"/>
    </source>
</evidence>
<feature type="chain" id="PRO_5047273136" evidence="4">
    <location>
        <begin position="20"/>
        <end position="801"/>
    </location>
</feature>
<evidence type="ECO:0000256" key="3">
    <source>
        <dbReference type="ARBA" id="ARBA00023237"/>
    </source>
</evidence>
<evidence type="ECO:0000256" key="2">
    <source>
        <dbReference type="ARBA" id="ARBA00023136"/>
    </source>
</evidence>
<dbReference type="Gene3D" id="2.40.170.20">
    <property type="entry name" value="TonB-dependent receptor, beta-barrel domain"/>
    <property type="match status" value="1"/>
</dbReference>
<keyword evidence="2" id="KW-0472">Membrane</keyword>
<accession>A0ABY6J641</accession>
<dbReference type="InterPro" id="IPR041700">
    <property type="entry name" value="OMP_b-brl_3"/>
</dbReference>
<dbReference type="Gene3D" id="2.170.130.10">
    <property type="entry name" value="TonB-dependent receptor, plug domain"/>
    <property type="match status" value="1"/>
</dbReference>
<keyword evidence="8" id="KW-1185">Reference proteome</keyword>
<dbReference type="Proteomes" id="UP001162741">
    <property type="component" value="Chromosome"/>
</dbReference>
<dbReference type="EMBL" id="CP107006">
    <property type="protein sequence ID" value="UYQ94057.1"/>
    <property type="molecule type" value="Genomic_DNA"/>
</dbReference>
<dbReference type="SUPFAM" id="SSF56935">
    <property type="entry name" value="Porins"/>
    <property type="match status" value="1"/>
</dbReference>
<reference evidence="7" key="1">
    <citation type="submission" date="2022-10" db="EMBL/GenBank/DDBJ databases">
        <title>Chitinophaga sp. nov., isolated from soil.</title>
        <authorList>
            <person name="Jeon C.O."/>
        </authorList>
    </citation>
    <scope>NUCLEOTIDE SEQUENCE</scope>
    <source>
        <strain evidence="7">R8</strain>
    </source>
</reference>
<gene>
    <name evidence="7" type="ORF">MKQ68_02995</name>
</gene>
<dbReference type="SUPFAM" id="SSF49464">
    <property type="entry name" value="Carboxypeptidase regulatory domain-like"/>
    <property type="match status" value="1"/>
</dbReference>
<keyword evidence="4" id="KW-0732">Signal</keyword>
<dbReference type="InterPro" id="IPR037066">
    <property type="entry name" value="Plug_dom_sf"/>
</dbReference>
<evidence type="ECO:0000259" key="6">
    <source>
        <dbReference type="Pfam" id="PF14905"/>
    </source>
</evidence>
<organism evidence="7 8">
    <name type="scientific">Chitinophaga horti</name>
    <dbReference type="NCBI Taxonomy" id="2920382"/>
    <lineage>
        <taxon>Bacteria</taxon>
        <taxon>Pseudomonadati</taxon>
        <taxon>Bacteroidota</taxon>
        <taxon>Chitinophagia</taxon>
        <taxon>Chitinophagales</taxon>
        <taxon>Chitinophagaceae</taxon>
        <taxon>Chitinophaga</taxon>
    </lineage>
</organism>
<name>A0ABY6J641_9BACT</name>
<keyword evidence="7" id="KW-0675">Receptor</keyword>
<keyword evidence="3" id="KW-0998">Cell outer membrane</keyword>
<sequence length="801" mass="90032">MRRFITLLVLLFPTTLLVAQTGQFTVTGSTKDNAGAAVPFSTAVLFRSKDSSQVTGAVADEKGVFRIKAAAGKYFLKISLLSYKDHYVNNINLNKDVNVGTITLKVGSKTLSQVEIVGEKKLMELELDKRVYNVSQDVANIGANASEVLANVPSVTVDVDGNVALRGSQGVRILIDGKPSALTGIKSTDALRNLQGAMIDRIEVVTNPSSRFDAAGETGVINIILKKNKTRGFNGNFTGTLGYPQQLGAAYSINYRNEKVNLFSSFGINNRKGPGSGNSSNRFSSKDTAYYYTQRSTRDREDLGANIMAGLDYYLNDYTTLTGSVLYSGGKEKNVNRLRYDDFFVDDMQIKNSSLRVNDEDAREENTEASLSFRKKYANNDKREWTADAKWTSSGDIEKSMYRTSPVLNGAALELQRSDNPTWEKTLLLQTDYIHPFGKDAKLEAGFKGTLRTVTNDFLVEEFDNTAWTPLGDFDNNMEYKERIYAAYAMFGSKVGKFSYQLGLRGELSDISTGLLKTNEINDRNYFNVFPSTSLSYQLDKANTLQLSYSYRINRPNYRDLTPFSDFSDPRVYFVGNPNLDPEYAHSIDAGHLLEWDKGSILSSVYYRHKTGVVYRYNDLDSTTGITNIRPINLSTRDDIGIEFNLSLTLADWWKFNTSANVYHAISNGSYLGRNLDATTTTMTNRTTSRMTFFKSLDFQASLNYQAPRITPQGKDLAQYSIDLGLAQDILKDKGTLTFNVRDLLNTRRRRAITDIMTDSETYYSRSDFQWRARQLTLTLNYRLNQQKIDTKEKEEGFGEN</sequence>
<dbReference type="Pfam" id="PF07715">
    <property type="entry name" value="Plug"/>
    <property type="match status" value="1"/>
</dbReference>
<dbReference type="PANTHER" id="PTHR40980:SF4">
    <property type="entry name" value="TONB-DEPENDENT RECEPTOR-LIKE BETA-BARREL DOMAIN-CONTAINING PROTEIN"/>
    <property type="match status" value="1"/>
</dbReference>
<feature type="domain" description="TonB-dependent receptor plug" evidence="5">
    <location>
        <begin position="142"/>
        <end position="212"/>
    </location>
</feature>
<evidence type="ECO:0000256" key="1">
    <source>
        <dbReference type="ARBA" id="ARBA00004442"/>
    </source>
</evidence>
<dbReference type="InterPro" id="IPR012910">
    <property type="entry name" value="Plug_dom"/>
</dbReference>
<dbReference type="InterPro" id="IPR036942">
    <property type="entry name" value="Beta-barrel_TonB_sf"/>
</dbReference>
<dbReference type="InterPro" id="IPR008969">
    <property type="entry name" value="CarboxyPept-like_regulatory"/>
</dbReference>
<dbReference type="PANTHER" id="PTHR40980">
    <property type="entry name" value="PLUG DOMAIN-CONTAINING PROTEIN"/>
    <property type="match status" value="1"/>
</dbReference>
<evidence type="ECO:0000259" key="5">
    <source>
        <dbReference type="Pfam" id="PF07715"/>
    </source>
</evidence>
<feature type="domain" description="Outer membrane protein beta-barrel" evidence="6">
    <location>
        <begin position="379"/>
        <end position="782"/>
    </location>
</feature>
<comment type="subcellular location">
    <subcellularLocation>
        <location evidence="1">Cell outer membrane</location>
    </subcellularLocation>
</comment>
<evidence type="ECO:0000256" key="4">
    <source>
        <dbReference type="SAM" id="SignalP"/>
    </source>
</evidence>
<proteinExistence type="predicted"/>
<dbReference type="RefSeq" id="WP_264282016.1">
    <property type="nucleotide sequence ID" value="NZ_CP107006.1"/>
</dbReference>
<feature type="signal peptide" evidence="4">
    <location>
        <begin position="1"/>
        <end position="19"/>
    </location>
</feature>
<evidence type="ECO:0000313" key="7">
    <source>
        <dbReference type="EMBL" id="UYQ94057.1"/>
    </source>
</evidence>